<comment type="caution">
    <text evidence="2">The sequence shown here is derived from an EMBL/GenBank/DDBJ whole genome shotgun (WGS) entry which is preliminary data.</text>
</comment>
<protein>
    <submittedName>
        <fullName evidence="2">Molybdenum cofactor sulfurase</fullName>
    </submittedName>
</protein>
<dbReference type="InterPro" id="IPR000192">
    <property type="entry name" value="Aminotrans_V_dom"/>
</dbReference>
<sequence>MAPNVQTTGETKSSTAMSADKAAFVTASDGAYGYGGRIDEMRSKEFPHMQGSVYLDHAGATMYSKTQLDAAFQELQGGLFTNPHSAIGNDHVESTTAKIESVRRKVLAFFSASEKEYALIFTSGATAALKLVGESFPWTSDSTFAHSKDSHTSVLGIRGSWINDHVY</sequence>
<reference evidence="3" key="1">
    <citation type="submission" date="2017-03" db="EMBL/GenBank/DDBJ databases">
        <title>Phytopthora megakarya and P. palmivora, two closely related causual agents of cacao black pod achieved similar genome size and gene model numbers by different mechanisms.</title>
        <authorList>
            <person name="Ali S."/>
            <person name="Shao J."/>
            <person name="Larry D.J."/>
            <person name="Kronmiller B."/>
            <person name="Shen D."/>
            <person name="Strem M.D."/>
            <person name="Melnick R.L."/>
            <person name="Guiltinan M.J."/>
            <person name="Tyler B.M."/>
            <person name="Meinhardt L.W."/>
            <person name="Bailey B.A."/>
        </authorList>
    </citation>
    <scope>NUCLEOTIDE SEQUENCE [LARGE SCALE GENOMIC DNA]</scope>
    <source>
        <strain evidence="3">zdho120</strain>
    </source>
</reference>
<keyword evidence="3" id="KW-1185">Reference proteome</keyword>
<evidence type="ECO:0000313" key="3">
    <source>
        <dbReference type="Proteomes" id="UP000198211"/>
    </source>
</evidence>
<dbReference type="InterPro" id="IPR015421">
    <property type="entry name" value="PyrdxlP-dep_Trfase_major"/>
</dbReference>
<dbReference type="STRING" id="4795.A0A225WQR5"/>
<dbReference type="PANTHER" id="PTHR14237">
    <property type="entry name" value="MOLYBDOPTERIN COFACTOR SULFURASE MOSC"/>
    <property type="match status" value="1"/>
</dbReference>
<feature type="domain" description="Aminotransferase class V" evidence="1">
    <location>
        <begin position="53"/>
        <end position="139"/>
    </location>
</feature>
<dbReference type="SUPFAM" id="SSF53383">
    <property type="entry name" value="PLP-dependent transferases"/>
    <property type="match status" value="1"/>
</dbReference>
<dbReference type="Pfam" id="PF00266">
    <property type="entry name" value="Aminotran_5"/>
    <property type="match status" value="1"/>
</dbReference>
<dbReference type="InterPro" id="IPR015424">
    <property type="entry name" value="PyrdxlP-dep_Trfase"/>
</dbReference>
<name>A0A225WQR5_9STRA</name>
<accession>A0A225WQR5</accession>
<evidence type="ECO:0000259" key="1">
    <source>
        <dbReference type="Pfam" id="PF00266"/>
    </source>
</evidence>
<dbReference type="Proteomes" id="UP000198211">
    <property type="component" value="Unassembled WGS sequence"/>
</dbReference>
<dbReference type="OrthoDB" id="10264306at2759"/>
<dbReference type="EMBL" id="NBNE01000425">
    <property type="protein sequence ID" value="OWZ19578.1"/>
    <property type="molecule type" value="Genomic_DNA"/>
</dbReference>
<dbReference type="PANTHER" id="PTHR14237:SF80">
    <property type="entry name" value="MOLYBDENUM COFACTOR SULFURASE"/>
    <property type="match status" value="1"/>
</dbReference>
<gene>
    <name evidence="2" type="ORF">PHMEG_0006140</name>
</gene>
<dbReference type="Gene3D" id="3.40.640.10">
    <property type="entry name" value="Type I PLP-dependent aspartate aminotransferase-like (Major domain)"/>
    <property type="match status" value="1"/>
</dbReference>
<dbReference type="AlphaFoldDB" id="A0A225WQR5"/>
<organism evidence="2 3">
    <name type="scientific">Phytophthora megakarya</name>
    <dbReference type="NCBI Taxonomy" id="4795"/>
    <lineage>
        <taxon>Eukaryota</taxon>
        <taxon>Sar</taxon>
        <taxon>Stramenopiles</taxon>
        <taxon>Oomycota</taxon>
        <taxon>Peronosporomycetes</taxon>
        <taxon>Peronosporales</taxon>
        <taxon>Peronosporaceae</taxon>
        <taxon>Phytophthora</taxon>
    </lineage>
</organism>
<proteinExistence type="predicted"/>
<evidence type="ECO:0000313" key="2">
    <source>
        <dbReference type="EMBL" id="OWZ19578.1"/>
    </source>
</evidence>